<gene>
    <name evidence="1" type="ORF">AWZ03_015313</name>
</gene>
<protein>
    <submittedName>
        <fullName evidence="1">Uncharacterized protein</fullName>
    </submittedName>
</protein>
<sequence>IRVALHRITNIRLSFCIEFWAPHITGVYRQPNRHSLTSGRRKLWARLQSLGQMYSKAQRRLDPSGKPGMANIVFMGINTKDGIHSCKRSVTTTRPG</sequence>
<evidence type="ECO:0000313" key="1">
    <source>
        <dbReference type="EMBL" id="TDG38265.1"/>
    </source>
</evidence>
<accession>A0A484ARR9</accession>
<proteinExistence type="predicted"/>
<reference evidence="1 2" key="1">
    <citation type="journal article" date="2019" name="J. Hered.">
        <title>An Improved Genome Assembly for Drosophila navojoa, the Basal Species in the mojavensis Cluster.</title>
        <authorList>
            <person name="Vanderlinde T."/>
            <person name="Dupim E.G."/>
            <person name="Nazario-Yepiz N.O."/>
            <person name="Carvalho A.B."/>
        </authorList>
    </citation>
    <scope>NUCLEOTIDE SEQUENCE [LARGE SCALE GENOMIC DNA]</scope>
    <source>
        <strain evidence="1">Navoj_Jal97</strain>
        <tissue evidence="1">Whole organism</tissue>
    </source>
</reference>
<dbReference type="AlphaFoldDB" id="A0A484ARR9"/>
<dbReference type="EMBL" id="LSRL02006564">
    <property type="protein sequence ID" value="TDG38265.1"/>
    <property type="molecule type" value="Genomic_DNA"/>
</dbReference>
<organism evidence="1 2">
    <name type="scientific">Drosophila navojoa</name>
    <name type="common">Fruit fly</name>
    <dbReference type="NCBI Taxonomy" id="7232"/>
    <lineage>
        <taxon>Eukaryota</taxon>
        <taxon>Metazoa</taxon>
        <taxon>Ecdysozoa</taxon>
        <taxon>Arthropoda</taxon>
        <taxon>Hexapoda</taxon>
        <taxon>Insecta</taxon>
        <taxon>Pterygota</taxon>
        <taxon>Neoptera</taxon>
        <taxon>Endopterygota</taxon>
        <taxon>Diptera</taxon>
        <taxon>Brachycera</taxon>
        <taxon>Muscomorpha</taxon>
        <taxon>Ephydroidea</taxon>
        <taxon>Drosophilidae</taxon>
        <taxon>Drosophila</taxon>
    </lineage>
</organism>
<comment type="caution">
    <text evidence="1">The sequence shown here is derived from an EMBL/GenBank/DDBJ whole genome shotgun (WGS) entry which is preliminary data.</text>
</comment>
<dbReference type="Proteomes" id="UP000295192">
    <property type="component" value="Unassembled WGS sequence"/>
</dbReference>
<name>A0A484ARR9_DRONA</name>
<evidence type="ECO:0000313" key="2">
    <source>
        <dbReference type="Proteomes" id="UP000295192"/>
    </source>
</evidence>
<keyword evidence="2" id="KW-1185">Reference proteome</keyword>
<feature type="non-terminal residue" evidence="1">
    <location>
        <position position="1"/>
    </location>
</feature>